<reference evidence="1" key="1">
    <citation type="submission" date="2020-05" db="EMBL/GenBank/DDBJ databases">
        <title>Large-scale comparative analyses of tick genomes elucidate their genetic diversity and vector capacities.</title>
        <authorList>
            <person name="Jia N."/>
            <person name="Wang J."/>
            <person name="Shi W."/>
            <person name="Du L."/>
            <person name="Sun Y."/>
            <person name="Zhan W."/>
            <person name="Jiang J."/>
            <person name="Wang Q."/>
            <person name="Zhang B."/>
            <person name="Ji P."/>
            <person name="Sakyi L.B."/>
            <person name="Cui X."/>
            <person name="Yuan T."/>
            <person name="Jiang B."/>
            <person name="Yang W."/>
            <person name="Lam T.T.-Y."/>
            <person name="Chang Q."/>
            <person name="Ding S."/>
            <person name="Wang X."/>
            <person name="Zhu J."/>
            <person name="Ruan X."/>
            <person name="Zhao L."/>
            <person name="Wei J."/>
            <person name="Que T."/>
            <person name="Du C."/>
            <person name="Cheng J."/>
            <person name="Dai P."/>
            <person name="Han X."/>
            <person name="Huang E."/>
            <person name="Gao Y."/>
            <person name="Liu J."/>
            <person name="Shao H."/>
            <person name="Ye R."/>
            <person name="Li L."/>
            <person name="Wei W."/>
            <person name="Wang X."/>
            <person name="Wang C."/>
            <person name="Yang T."/>
            <person name="Huo Q."/>
            <person name="Li W."/>
            <person name="Guo W."/>
            <person name="Chen H."/>
            <person name="Zhou L."/>
            <person name="Ni X."/>
            <person name="Tian J."/>
            <person name="Zhou Y."/>
            <person name="Sheng Y."/>
            <person name="Liu T."/>
            <person name="Pan Y."/>
            <person name="Xia L."/>
            <person name="Li J."/>
            <person name="Zhao F."/>
            <person name="Cao W."/>
        </authorList>
    </citation>
    <scope>NUCLEOTIDE SEQUENCE</scope>
    <source>
        <strain evidence="1">Dsil-2018</strain>
    </source>
</reference>
<organism evidence="1 2">
    <name type="scientific">Dermacentor silvarum</name>
    <name type="common">Tick</name>
    <dbReference type="NCBI Taxonomy" id="543639"/>
    <lineage>
        <taxon>Eukaryota</taxon>
        <taxon>Metazoa</taxon>
        <taxon>Ecdysozoa</taxon>
        <taxon>Arthropoda</taxon>
        <taxon>Chelicerata</taxon>
        <taxon>Arachnida</taxon>
        <taxon>Acari</taxon>
        <taxon>Parasitiformes</taxon>
        <taxon>Ixodida</taxon>
        <taxon>Ixodoidea</taxon>
        <taxon>Ixodidae</taxon>
        <taxon>Rhipicephalinae</taxon>
        <taxon>Dermacentor</taxon>
    </lineage>
</organism>
<name>A0ACB8DPR0_DERSI</name>
<dbReference type="Proteomes" id="UP000821865">
    <property type="component" value="Chromosome 10"/>
</dbReference>
<comment type="caution">
    <text evidence="1">The sequence shown here is derived from an EMBL/GenBank/DDBJ whole genome shotgun (WGS) entry which is preliminary data.</text>
</comment>
<gene>
    <name evidence="1" type="ORF">HPB49_016558</name>
</gene>
<evidence type="ECO:0000313" key="1">
    <source>
        <dbReference type="EMBL" id="KAH7974549.1"/>
    </source>
</evidence>
<protein>
    <submittedName>
        <fullName evidence="1">Uncharacterized protein</fullName>
    </submittedName>
</protein>
<sequence>MIVGDFNAPCPMEFRHSGHLPDLTLTNTSDTQTGSTPRTPSRYSLRRAPDVDNHLMNLWEARRSLTKRWRRQKRNRKLRARISDLTQQAAEYAAQLADTNWVDRCNSAARQMSSRNTWRLFRSLIDPTQTRSETQNTSLAHYTTFQGNTEQLANALRSQYLNQIETHEGWIIRMQLR</sequence>
<evidence type="ECO:0000313" key="2">
    <source>
        <dbReference type="Proteomes" id="UP000821865"/>
    </source>
</evidence>
<accession>A0ACB8DPR0</accession>
<keyword evidence="2" id="KW-1185">Reference proteome</keyword>
<dbReference type="EMBL" id="CM023479">
    <property type="protein sequence ID" value="KAH7974549.1"/>
    <property type="molecule type" value="Genomic_DNA"/>
</dbReference>
<proteinExistence type="predicted"/>